<dbReference type="Pfam" id="PF13514">
    <property type="entry name" value="AAA_27"/>
    <property type="match status" value="1"/>
</dbReference>
<evidence type="ECO:0000313" key="4">
    <source>
        <dbReference type="Proteomes" id="UP001280897"/>
    </source>
</evidence>
<feature type="coiled-coil region" evidence="1">
    <location>
        <begin position="496"/>
        <end position="523"/>
    </location>
</feature>
<dbReference type="SUPFAM" id="SSF52540">
    <property type="entry name" value="P-loop containing nucleoside triphosphate hydrolases"/>
    <property type="match status" value="1"/>
</dbReference>
<reference evidence="3" key="1">
    <citation type="journal article" date="2023" name="PeerJ">
        <title>Selection and evaluation of lactic acid bacteria from chicken feces in Thailand as potential probiotics.</title>
        <authorList>
            <person name="Khurajog B."/>
            <person name="Disastra Y."/>
            <person name="Lawwyne L.D."/>
            <person name="Sirichokchatchawan W."/>
            <person name="Niyomtham W."/>
            <person name="Yindee J."/>
            <person name="Hampson D.J."/>
            <person name="Prapasarakul N."/>
        </authorList>
    </citation>
    <scope>NUCLEOTIDE SEQUENCE</scope>
    <source>
        <strain evidence="3">BF9</strain>
    </source>
</reference>
<dbReference type="InterPro" id="IPR027417">
    <property type="entry name" value="P-loop_NTPase"/>
</dbReference>
<evidence type="ECO:0000256" key="1">
    <source>
        <dbReference type="SAM" id="Coils"/>
    </source>
</evidence>
<dbReference type="PANTHER" id="PTHR41259:SF1">
    <property type="entry name" value="DOUBLE-STRAND BREAK REPAIR RAD50 ATPASE, PUTATIVE-RELATED"/>
    <property type="match status" value="1"/>
</dbReference>
<dbReference type="Gene3D" id="3.40.50.300">
    <property type="entry name" value="P-loop containing nucleotide triphosphate hydrolases"/>
    <property type="match status" value="2"/>
</dbReference>
<dbReference type="InterPro" id="IPR038734">
    <property type="entry name" value="YhaN_AAA"/>
</dbReference>
<dbReference type="AlphaFoldDB" id="A0AAW8YCV0"/>
<organism evidence="3 4">
    <name type="scientific">Pediococcus acidilactici</name>
    <dbReference type="NCBI Taxonomy" id="1254"/>
    <lineage>
        <taxon>Bacteria</taxon>
        <taxon>Bacillati</taxon>
        <taxon>Bacillota</taxon>
        <taxon>Bacilli</taxon>
        <taxon>Lactobacillales</taxon>
        <taxon>Lactobacillaceae</taxon>
        <taxon>Pediococcus</taxon>
        <taxon>Pediococcus acidilactici group</taxon>
    </lineage>
</organism>
<feature type="domain" description="YhaN AAA" evidence="2">
    <location>
        <begin position="1"/>
        <end position="205"/>
    </location>
</feature>
<keyword evidence="1" id="KW-0175">Coiled coil</keyword>
<evidence type="ECO:0000259" key="2">
    <source>
        <dbReference type="Pfam" id="PF13514"/>
    </source>
</evidence>
<evidence type="ECO:0000313" key="3">
    <source>
        <dbReference type="EMBL" id="MDV2620140.1"/>
    </source>
</evidence>
<feature type="coiled-coil region" evidence="1">
    <location>
        <begin position="641"/>
        <end position="705"/>
    </location>
</feature>
<name>A0AAW8YCV0_PEDAC</name>
<proteinExistence type="predicted"/>
<feature type="coiled-coil region" evidence="1">
    <location>
        <begin position="186"/>
        <end position="240"/>
    </location>
</feature>
<reference evidence="3" key="2">
    <citation type="submission" date="2023-10" db="EMBL/GenBank/DDBJ databases">
        <authorList>
            <person name="Khurajog B."/>
        </authorList>
    </citation>
    <scope>NUCLEOTIDE SEQUENCE</scope>
    <source>
        <strain evidence="3">BF9</strain>
    </source>
</reference>
<dbReference type="Proteomes" id="UP001280897">
    <property type="component" value="Unassembled WGS sequence"/>
</dbReference>
<sequence>MKIKRIEIYGFGKWQNVTFDLQNDLQVFYGLNEAGKSTLRQFIYSVFFGFAQGRGSNKYLKYVPKKGRGSAGYGGTIEIDYQNHPYRIERVKGKNGGTVTIKDLLDQSTVTNDFLSEMLGPIDQHTYERLLGFNQSDLDDFNDLGNRDDLRRHILRMGAVGSEEWIQFEKDLKKDADKMHTASSRTRELDKKIKHYEKAKQHLQDDHDQLPDYQSAKALEDQNRAELQEIRQQISQLSKQTSHQQKLLDAWNNYQKITMLRQRVQKASKADLQLDLGQISRLADQIRKLEENCQRTQQKLQNLPPLAQKADDLDQLMDLQAKLPVAKVNRDELDKAQQQQIELTNQLTELQENNSVDLGSVEPMDSATLKQVKQLLQEQAQAAAKVNPLRSVPSRQTASTNKSTNGNLIWGVGVVLAAVDFFLPVNAIIKLILLAVIILGAYGVVKQVDQPAQPADNAADDLQTAEANGRQIDEKLRQIGVQTGFDVVPATEWVFLQNEVVNYRQLEQRLAELKQRQAVLRGKLADFWQTAKPIFQIDEAQPQPSLNELTKWVTERIQQIQQQQSQVQTQKILTQNLNEQQAELKQLRTKFAQFAIPPLDDHFDEWLAQLTETQKQAVRLRDLEKTVDPAIQTELQKYPELTELQAQQSKLTAELQQLKAQEQALVDERTQRIGELTGLKNQIDILNEQQALAEEETELKDLIDEWLTLQLGAKWVDETLGVATKGRLPLIIQQANEYFAKITNQRYHQIEFDNDDAIHVVDQNGQAYELGELSKGTLEQLYISIRFAFMQAFADTVDLPIVIDDAFVAFDDQRLAETFGLLKQIAQQTQIIYFSAKKEVYQLVDQRNVVDLNEK</sequence>
<feature type="coiled-coil region" evidence="1">
    <location>
        <begin position="272"/>
        <end position="299"/>
    </location>
</feature>
<accession>A0AAW8YCV0</accession>
<feature type="coiled-coil region" evidence="1">
    <location>
        <begin position="326"/>
        <end position="353"/>
    </location>
</feature>
<dbReference type="RefSeq" id="WP_317071766.1">
    <property type="nucleotide sequence ID" value="NZ_JAWJAV010000001.1"/>
</dbReference>
<gene>
    <name evidence="3" type="ORF">R0G89_00120</name>
</gene>
<protein>
    <submittedName>
        <fullName evidence="3">AAA family ATPase</fullName>
    </submittedName>
</protein>
<dbReference type="PANTHER" id="PTHR41259">
    <property type="entry name" value="DOUBLE-STRAND BREAK REPAIR RAD50 ATPASE, PUTATIVE-RELATED"/>
    <property type="match status" value="1"/>
</dbReference>
<comment type="caution">
    <text evidence="3">The sequence shown here is derived from an EMBL/GenBank/DDBJ whole genome shotgun (WGS) entry which is preliminary data.</text>
</comment>
<dbReference type="EMBL" id="JAWJAV010000001">
    <property type="protein sequence ID" value="MDV2620140.1"/>
    <property type="molecule type" value="Genomic_DNA"/>
</dbReference>